<sequence>MSLKQVIEFTWISQKNKVSKRARETQYKIKMI</sequence>
<accession>A0A2P2QST4</accession>
<protein>
    <submittedName>
        <fullName evidence="1">Uncharacterized protein</fullName>
    </submittedName>
</protein>
<dbReference type="AlphaFoldDB" id="A0A2P2QST4"/>
<name>A0A2P2QST4_RHIMU</name>
<proteinExistence type="predicted"/>
<dbReference type="EMBL" id="GGEC01089553">
    <property type="protein sequence ID" value="MBX70037.1"/>
    <property type="molecule type" value="Transcribed_RNA"/>
</dbReference>
<reference evidence="1" key="1">
    <citation type="submission" date="2018-02" db="EMBL/GenBank/DDBJ databases">
        <title>Rhizophora mucronata_Transcriptome.</title>
        <authorList>
            <person name="Meera S.P."/>
            <person name="Sreeshan A."/>
            <person name="Augustine A."/>
        </authorList>
    </citation>
    <scope>NUCLEOTIDE SEQUENCE</scope>
    <source>
        <tissue evidence="1">Leaf</tissue>
    </source>
</reference>
<evidence type="ECO:0000313" key="1">
    <source>
        <dbReference type="EMBL" id="MBX70037.1"/>
    </source>
</evidence>
<organism evidence="1">
    <name type="scientific">Rhizophora mucronata</name>
    <name type="common">Asiatic mangrove</name>
    <dbReference type="NCBI Taxonomy" id="61149"/>
    <lineage>
        <taxon>Eukaryota</taxon>
        <taxon>Viridiplantae</taxon>
        <taxon>Streptophyta</taxon>
        <taxon>Embryophyta</taxon>
        <taxon>Tracheophyta</taxon>
        <taxon>Spermatophyta</taxon>
        <taxon>Magnoliopsida</taxon>
        <taxon>eudicotyledons</taxon>
        <taxon>Gunneridae</taxon>
        <taxon>Pentapetalae</taxon>
        <taxon>rosids</taxon>
        <taxon>fabids</taxon>
        <taxon>Malpighiales</taxon>
        <taxon>Rhizophoraceae</taxon>
        <taxon>Rhizophora</taxon>
    </lineage>
</organism>